<feature type="domain" description="HTH araC/xylS-type" evidence="3">
    <location>
        <begin position="210"/>
        <end position="308"/>
    </location>
</feature>
<dbReference type="HOGENOM" id="CLU_000445_100_0_9"/>
<dbReference type="InterPro" id="IPR018060">
    <property type="entry name" value="HTH_AraC"/>
</dbReference>
<dbReference type="InterPro" id="IPR009057">
    <property type="entry name" value="Homeodomain-like_sf"/>
</dbReference>
<dbReference type="GO" id="GO:0043565">
    <property type="term" value="F:sequence-specific DNA binding"/>
    <property type="evidence" value="ECO:0007669"/>
    <property type="project" value="InterPro"/>
</dbReference>
<dbReference type="GO" id="GO:0003700">
    <property type="term" value="F:DNA-binding transcription factor activity"/>
    <property type="evidence" value="ECO:0007669"/>
    <property type="project" value="InterPro"/>
</dbReference>
<evidence type="ECO:0000256" key="2">
    <source>
        <dbReference type="ARBA" id="ARBA00023163"/>
    </source>
</evidence>
<accession>A0A0E4CU65</accession>
<dbReference type="Proteomes" id="UP000033163">
    <property type="component" value="Chromosome I"/>
</dbReference>
<evidence type="ECO:0000313" key="5">
    <source>
        <dbReference type="Proteomes" id="UP000033163"/>
    </source>
</evidence>
<evidence type="ECO:0000259" key="3">
    <source>
        <dbReference type="PROSITE" id="PS01124"/>
    </source>
</evidence>
<sequence>MTDGYLEQSATMNATTLHDAELSRLVGLINNYVQSDGTFSQPIPGLHIRRYSRTGVDWEKAFYLPSVLIVAQGVKTVRLEKETFQIGKSRMFMIPVALPVSLRTIQANAEQPFIGIGLTLDPEKIAEFVPKVYPRGLPSVQTRCAGYTAEADTGIIHAVTRLIECLHHPSDAELLAPIVKDEILMRLLLSPIGIHIAEMGFADTSVRQVAKAIEWLRSNFDQPMKVSELASLSHMSVSVFHKHFKAVTSISPLKYQKELRLQEARNLMLSKQMDAITASQLVGYASASQFSRDYRSYFGNPPRRDMAKLHSRLTSEMYQ</sequence>
<dbReference type="SUPFAM" id="SSF46689">
    <property type="entry name" value="Homeodomain-like"/>
    <property type="match status" value="2"/>
</dbReference>
<dbReference type="Gene3D" id="1.10.10.60">
    <property type="entry name" value="Homeodomain-like"/>
    <property type="match status" value="2"/>
</dbReference>
<protein>
    <submittedName>
        <fullName evidence="4">DNA-binding domain-containing protein, AraC-type</fullName>
    </submittedName>
</protein>
<dbReference type="InterPro" id="IPR009594">
    <property type="entry name" value="Tscrpt_reg_HTH_AraC_N"/>
</dbReference>
<keyword evidence="2" id="KW-0804">Transcription</keyword>
<evidence type="ECO:0000256" key="1">
    <source>
        <dbReference type="ARBA" id="ARBA00023015"/>
    </source>
</evidence>
<reference evidence="5" key="1">
    <citation type="submission" date="2015-03" db="EMBL/GenBank/DDBJ databases">
        <authorList>
            <person name="Wibberg D."/>
        </authorList>
    </citation>
    <scope>NUCLEOTIDE SEQUENCE [LARGE SCALE GENOMIC DNA]</scope>
</reference>
<dbReference type="RefSeq" id="WP_020426240.1">
    <property type="nucleotide sequence ID" value="NZ_AGBD01000104.1"/>
</dbReference>
<gene>
    <name evidence="4" type="ORF">PRIO_0326</name>
</gene>
<keyword evidence="4" id="KW-0238">DNA-binding</keyword>
<dbReference type="PANTHER" id="PTHR43436:SF1">
    <property type="entry name" value="TRANSCRIPTIONAL REGULATORY PROTEIN"/>
    <property type="match status" value="1"/>
</dbReference>
<evidence type="ECO:0000313" key="4">
    <source>
        <dbReference type="EMBL" id="CQR51579.1"/>
    </source>
</evidence>
<dbReference type="Pfam" id="PF12833">
    <property type="entry name" value="HTH_18"/>
    <property type="match status" value="1"/>
</dbReference>
<name>A0A0E4CU65_9BACL</name>
<dbReference type="KEGG" id="pri:PRIO_0326"/>
<dbReference type="PROSITE" id="PS01124">
    <property type="entry name" value="HTH_ARAC_FAMILY_2"/>
    <property type="match status" value="1"/>
</dbReference>
<dbReference type="PATRIC" id="fig|1073571.4.peg.315"/>
<keyword evidence="1" id="KW-0805">Transcription regulation</keyword>
<dbReference type="AlphaFoldDB" id="A0A0E4CU65"/>
<dbReference type="Pfam" id="PF06719">
    <property type="entry name" value="AraC_N"/>
    <property type="match status" value="1"/>
</dbReference>
<proteinExistence type="predicted"/>
<dbReference type="SMART" id="SM00342">
    <property type="entry name" value="HTH_ARAC"/>
    <property type="match status" value="1"/>
</dbReference>
<organism evidence="4 5">
    <name type="scientific">Paenibacillus riograndensis SBR5</name>
    <dbReference type="NCBI Taxonomy" id="1073571"/>
    <lineage>
        <taxon>Bacteria</taxon>
        <taxon>Bacillati</taxon>
        <taxon>Bacillota</taxon>
        <taxon>Bacilli</taxon>
        <taxon>Bacillales</taxon>
        <taxon>Paenibacillaceae</taxon>
        <taxon>Paenibacillus</taxon>
        <taxon>Paenibacillus sonchi group</taxon>
    </lineage>
</organism>
<dbReference type="EMBL" id="LN831776">
    <property type="protein sequence ID" value="CQR51579.1"/>
    <property type="molecule type" value="Genomic_DNA"/>
</dbReference>
<dbReference type="PANTHER" id="PTHR43436">
    <property type="entry name" value="ARAC-FAMILY TRANSCRIPTIONAL REGULATOR"/>
    <property type="match status" value="1"/>
</dbReference>
<dbReference type="STRING" id="483937.AMQ84_21065"/>